<accession>Q9YDU1</accession>
<organism evidence="1 2">
    <name type="scientific">Aeropyrum pernix (strain ATCC 700893 / DSM 11879 / JCM 9820 / NBRC 100138 / K1)</name>
    <dbReference type="NCBI Taxonomy" id="272557"/>
    <lineage>
        <taxon>Archaea</taxon>
        <taxon>Thermoproteota</taxon>
        <taxon>Thermoprotei</taxon>
        <taxon>Desulfurococcales</taxon>
        <taxon>Desulfurococcaceae</taxon>
        <taxon>Aeropyrum</taxon>
    </lineage>
</organism>
<evidence type="ECO:0000313" key="1">
    <source>
        <dbReference type="EMBL" id="BAA79806.1"/>
    </source>
</evidence>
<reference evidence="1 2" key="1">
    <citation type="journal article" date="1999" name="DNA Res.">
        <title>Complete genome sequence of an aerobic hyper-thermophilic crenarchaeon, Aeropyrum pernix K1.</title>
        <authorList>
            <person name="Kawarabayasi Y."/>
            <person name="Hino Y."/>
            <person name="Horikawa H."/>
            <person name="Yamazaki S."/>
            <person name="Haikawa Y."/>
            <person name="Jin-no K."/>
            <person name="Takahashi M."/>
            <person name="Sekine M."/>
            <person name="Baba S."/>
            <person name="Ankai A."/>
            <person name="Kosugi H."/>
            <person name="Hosoyama A."/>
            <person name="Fukui S."/>
            <person name="Nagai Y."/>
            <person name="Nishijima K."/>
            <person name="Nakazawa H."/>
            <person name="Takamiya M."/>
            <person name="Masuda S."/>
            <person name="Funahashi T."/>
            <person name="Tanaka T."/>
            <person name="Kudoh Y."/>
            <person name="Yamazaki J."/>
            <person name="Kushida N."/>
            <person name="Oguchi A."/>
            <person name="Aoki K."/>
            <person name="Kubota K."/>
            <person name="Nakamura Y."/>
            <person name="Nomura N."/>
            <person name="Sako Y."/>
            <person name="Kikuchi H."/>
        </authorList>
    </citation>
    <scope>NUCLEOTIDE SEQUENCE [LARGE SCALE GENOMIC DNA]</scope>
    <source>
        <strain evidence="2">ATCC 700893 / DSM 11879 / JCM 9820 / NBRC 100138 / K1</strain>
    </source>
</reference>
<dbReference type="EnsemblBacteria" id="BAA79806">
    <property type="protein sequence ID" value="BAA79806"/>
    <property type="gene ID" value="APE_0826a"/>
</dbReference>
<evidence type="ECO:0000313" key="2">
    <source>
        <dbReference type="Proteomes" id="UP000002518"/>
    </source>
</evidence>
<proteinExistence type="predicted"/>
<dbReference type="Proteomes" id="UP000002518">
    <property type="component" value="Chromosome"/>
</dbReference>
<gene>
    <name evidence="1" type="ordered locus">APE_0826a</name>
</gene>
<dbReference type="AlphaFoldDB" id="Q9YDU1"/>
<dbReference type="PIR" id="F72675">
    <property type="entry name" value="F72675"/>
</dbReference>
<dbReference type="KEGG" id="ape:APE_0826a"/>
<sequence>MVLENVLGGFEQSFSNTLIIRFRLLRAVSSLHLVCCMAHIVCRVGWCLCMWIGL</sequence>
<dbReference type="STRING" id="272557.APE_0826a"/>
<protein>
    <submittedName>
        <fullName evidence="1">Uncharacterized protein</fullName>
    </submittedName>
</protein>
<keyword evidence="2" id="KW-1185">Reference proteome</keyword>
<name>Q9YDU1_AERPE</name>
<dbReference type="EMBL" id="BA000002">
    <property type="protein sequence ID" value="BAA79806.1"/>
    <property type="molecule type" value="Genomic_DNA"/>
</dbReference>